<dbReference type="InterPro" id="IPR017195">
    <property type="entry name" value="ABC_thiamin-permease_prd"/>
</dbReference>
<dbReference type="Proteomes" id="UP000680750">
    <property type="component" value="Chromosome"/>
</dbReference>
<name>A0A810L1K2_9ACTN</name>
<keyword evidence="1" id="KW-1133">Transmembrane helix</keyword>
<feature type="transmembrane region" description="Helical" evidence="1">
    <location>
        <begin position="123"/>
        <end position="141"/>
    </location>
</feature>
<keyword evidence="3" id="KW-1185">Reference proteome</keyword>
<feature type="transmembrane region" description="Helical" evidence="1">
    <location>
        <begin position="12"/>
        <end position="39"/>
    </location>
</feature>
<feature type="transmembrane region" description="Helical" evidence="1">
    <location>
        <begin position="153"/>
        <end position="175"/>
    </location>
</feature>
<dbReference type="OrthoDB" id="8017424at2"/>
<evidence type="ECO:0000256" key="1">
    <source>
        <dbReference type="SAM" id="Phobius"/>
    </source>
</evidence>
<evidence type="ECO:0000313" key="2">
    <source>
        <dbReference type="EMBL" id="BCJ29314.1"/>
    </source>
</evidence>
<proteinExistence type="predicted"/>
<protein>
    <recommendedName>
        <fullName evidence="4">Energy-coupling factor transport system substrate-specific component</fullName>
    </recommendedName>
</protein>
<evidence type="ECO:0008006" key="4">
    <source>
        <dbReference type="Google" id="ProtNLM"/>
    </source>
</evidence>
<keyword evidence="1" id="KW-0472">Membrane</keyword>
<keyword evidence="1" id="KW-0812">Transmembrane</keyword>
<reference evidence="2" key="1">
    <citation type="submission" date="2020-08" db="EMBL/GenBank/DDBJ databases">
        <title>Whole genome shotgun sequence of Actinocatenispora sera NBRC 101916.</title>
        <authorList>
            <person name="Komaki H."/>
            <person name="Tamura T."/>
        </authorList>
    </citation>
    <scope>NUCLEOTIDE SEQUENCE</scope>
    <source>
        <strain evidence="2">NBRC 101916</strain>
    </source>
</reference>
<gene>
    <name evidence="2" type="ORF">Asera_34220</name>
</gene>
<dbReference type="PIRSF" id="PIRSF037394">
    <property type="entry name" value="ABC_thiamine-permease_YkoE_prd"/>
    <property type="match status" value="1"/>
</dbReference>
<dbReference type="RefSeq" id="WP_035298793.1">
    <property type="nucleotide sequence ID" value="NZ_AP023354.1"/>
</dbReference>
<evidence type="ECO:0000313" key="3">
    <source>
        <dbReference type="Proteomes" id="UP000680750"/>
    </source>
</evidence>
<feature type="transmembrane region" description="Helical" evidence="1">
    <location>
        <begin position="45"/>
        <end position="68"/>
    </location>
</feature>
<dbReference type="KEGG" id="aser:Asera_34220"/>
<sequence>MGDTTRSLRWRTIDIVVAAVLGVAIGVVFWAWSLLWGVFGTAFDFFKPAGGLGIGIWMLGAVLGGLIIRKPGAALFVEVIAALVESLIGNQWGLTSVLEGFVEALGAELIFALFAYRVFKLPVAMLAGAAAAVFATVWEWFTYYPSWAWGWKLAYTGFGAVSGLLLAGLLGWALVRAMAGTGVLDRFGAGRERASTV</sequence>
<dbReference type="EMBL" id="AP023354">
    <property type="protein sequence ID" value="BCJ29314.1"/>
    <property type="molecule type" value="Genomic_DNA"/>
</dbReference>
<dbReference type="AlphaFoldDB" id="A0A810L1K2"/>
<dbReference type="Pfam" id="PF09819">
    <property type="entry name" value="ABC_cobalt"/>
    <property type="match status" value="1"/>
</dbReference>
<organism evidence="2 3">
    <name type="scientific">Actinocatenispora sera</name>
    <dbReference type="NCBI Taxonomy" id="390989"/>
    <lineage>
        <taxon>Bacteria</taxon>
        <taxon>Bacillati</taxon>
        <taxon>Actinomycetota</taxon>
        <taxon>Actinomycetes</taxon>
        <taxon>Micromonosporales</taxon>
        <taxon>Micromonosporaceae</taxon>
        <taxon>Actinocatenispora</taxon>
    </lineage>
</organism>
<accession>A0A810L1K2</accession>